<accession>A0A5B8NRI3</accession>
<evidence type="ECO:0000313" key="3">
    <source>
        <dbReference type="Proteomes" id="UP000318453"/>
    </source>
</evidence>
<reference evidence="2" key="1">
    <citation type="submission" date="2019-08" db="EMBL/GenBank/DDBJ databases">
        <title>Carotenoids and Carotenoid Binding Proteins in the Halophilic Cyanobacterium Euhalothece sp. ZM00.</title>
        <authorList>
            <person name="Cho S.M."/>
            <person name="Song J.Y."/>
            <person name="Park Y.-I."/>
        </authorList>
    </citation>
    <scope>NUCLEOTIDE SEQUENCE [LARGE SCALE GENOMIC DNA]</scope>
    <source>
        <strain evidence="2">Z-M001</strain>
    </source>
</reference>
<dbReference type="OrthoDB" id="565048at2"/>
<dbReference type="RefSeq" id="WP_146296947.1">
    <property type="nucleotide sequence ID" value="NZ_CP042326.1"/>
</dbReference>
<dbReference type="KEGG" id="enn:FRE64_14870"/>
<dbReference type="Pfam" id="PF07498">
    <property type="entry name" value="Rho_N"/>
    <property type="match status" value="1"/>
</dbReference>
<evidence type="ECO:0000313" key="2">
    <source>
        <dbReference type="EMBL" id="QDZ41111.1"/>
    </source>
</evidence>
<name>A0A5B8NRI3_9CHRO</name>
<dbReference type="InterPro" id="IPR011112">
    <property type="entry name" value="Rho-like_N"/>
</dbReference>
<protein>
    <recommendedName>
        <fullName evidence="1">Rho termination factor-like N-terminal domain-containing protein</fullName>
    </recommendedName>
</protein>
<feature type="domain" description="Rho termination factor-like N-terminal" evidence="1">
    <location>
        <begin position="1"/>
        <end position="27"/>
    </location>
</feature>
<dbReference type="Proteomes" id="UP000318453">
    <property type="component" value="Chromosome"/>
</dbReference>
<dbReference type="AlphaFoldDB" id="A0A5B8NRI3"/>
<organism evidence="2 3">
    <name type="scientific">Euhalothece natronophila Z-M001</name>
    <dbReference type="NCBI Taxonomy" id="522448"/>
    <lineage>
        <taxon>Bacteria</taxon>
        <taxon>Bacillati</taxon>
        <taxon>Cyanobacteriota</taxon>
        <taxon>Cyanophyceae</taxon>
        <taxon>Oscillatoriophycideae</taxon>
        <taxon>Chroococcales</taxon>
        <taxon>Halothecacae</taxon>
        <taxon>Halothece cluster</taxon>
        <taxon>Euhalothece</taxon>
    </lineage>
</organism>
<gene>
    <name evidence="2" type="ORF">FRE64_14870</name>
</gene>
<dbReference type="EMBL" id="CP042326">
    <property type="protein sequence ID" value="QDZ41111.1"/>
    <property type="molecule type" value="Genomic_DNA"/>
</dbReference>
<keyword evidence="3" id="KW-1185">Reference proteome</keyword>
<sequence length="39" mass="4604">MTVDQLKNLAKERGITGYSNKKKQALIKFHKDWDKNQNN</sequence>
<evidence type="ECO:0000259" key="1">
    <source>
        <dbReference type="Pfam" id="PF07498"/>
    </source>
</evidence>
<proteinExistence type="predicted"/>
<dbReference type="GO" id="GO:0006353">
    <property type="term" value="P:DNA-templated transcription termination"/>
    <property type="evidence" value="ECO:0007669"/>
    <property type="project" value="InterPro"/>
</dbReference>